<feature type="region of interest" description="Disordered" evidence="1">
    <location>
        <begin position="276"/>
        <end position="338"/>
    </location>
</feature>
<dbReference type="InterPro" id="IPR013783">
    <property type="entry name" value="Ig-like_fold"/>
</dbReference>
<dbReference type="GO" id="GO:0005975">
    <property type="term" value="P:carbohydrate metabolic process"/>
    <property type="evidence" value="ECO:0007669"/>
    <property type="project" value="UniProtKB-ARBA"/>
</dbReference>
<sequence>MLIRRLCVPLALAMLIGTSGCAGTDAGAPTTPAGSGVAEPSANAAQALRGVGPTKKPRIIAWLRRLGLGTPRGPQSDLTDAYDLLGQRKCAEVLPLTESMDPATGRLFAGAAQACLAAFEGRAELWPEAESAWEQAGGPDGVHCLNVPVYDLLDQLVEAHRADPAATFEVGEAGPAGEPPCPAITRLDPDHGLPGDEVTIIGDNLDRIHSVFLEFNGEIKDSALLEPNAGQDGLRPVPGGLRFTMPQVPETATAVCVKVQAEPSWATDAELFTLDRPAASSSPPDEPLSPSPEPDLSLSAAPSLSAVPPEPSPDPGDSPEPGGAGRSRIGSYLGACPA</sequence>
<protein>
    <recommendedName>
        <fullName evidence="5">IPT/TIG domain-containing protein</fullName>
    </recommendedName>
</protein>
<dbReference type="Gene3D" id="2.60.40.10">
    <property type="entry name" value="Immunoglobulins"/>
    <property type="match status" value="1"/>
</dbReference>
<feature type="compositionally biased region" description="Pro residues" evidence="1">
    <location>
        <begin position="284"/>
        <end position="293"/>
    </location>
</feature>
<evidence type="ECO:0000313" key="3">
    <source>
        <dbReference type="EMBL" id="GIF85623.1"/>
    </source>
</evidence>
<evidence type="ECO:0000313" key="4">
    <source>
        <dbReference type="Proteomes" id="UP000601223"/>
    </source>
</evidence>
<reference evidence="3 4" key="1">
    <citation type="submission" date="2021-01" db="EMBL/GenBank/DDBJ databases">
        <title>Whole genome shotgun sequence of Catellatospora bangladeshensis NBRC 107357.</title>
        <authorList>
            <person name="Komaki H."/>
            <person name="Tamura T."/>
        </authorList>
    </citation>
    <scope>NUCLEOTIDE SEQUENCE [LARGE SCALE GENOMIC DNA]</scope>
    <source>
        <strain evidence="3 4">NBRC 107357</strain>
    </source>
</reference>
<evidence type="ECO:0000256" key="2">
    <source>
        <dbReference type="SAM" id="SignalP"/>
    </source>
</evidence>
<evidence type="ECO:0008006" key="5">
    <source>
        <dbReference type="Google" id="ProtNLM"/>
    </source>
</evidence>
<accession>A0A8J3JV44</accession>
<feature type="compositionally biased region" description="Pro residues" evidence="1">
    <location>
        <begin position="308"/>
        <end position="318"/>
    </location>
</feature>
<dbReference type="PROSITE" id="PS51257">
    <property type="entry name" value="PROKAR_LIPOPROTEIN"/>
    <property type="match status" value="1"/>
</dbReference>
<proteinExistence type="predicted"/>
<dbReference type="Proteomes" id="UP000601223">
    <property type="component" value="Unassembled WGS sequence"/>
</dbReference>
<feature type="signal peptide" evidence="2">
    <location>
        <begin position="1"/>
        <end position="22"/>
    </location>
</feature>
<evidence type="ECO:0000256" key="1">
    <source>
        <dbReference type="SAM" id="MobiDB-lite"/>
    </source>
</evidence>
<keyword evidence="2" id="KW-0732">Signal</keyword>
<feature type="chain" id="PRO_5038496770" description="IPT/TIG domain-containing protein" evidence="2">
    <location>
        <begin position="23"/>
        <end position="338"/>
    </location>
</feature>
<organism evidence="3 4">
    <name type="scientific">Catellatospora bangladeshensis</name>
    <dbReference type="NCBI Taxonomy" id="310355"/>
    <lineage>
        <taxon>Bacteria</taxon>
        <taxon>Bacillati</taxon>
        <taxon>Actinomycetota</taxon>
        <taxon>Actinomycetes</taxon>
        <taxon>Micromonosporales</taxon>
        <taxon>Micromonosporaceae</taxon>
        <taxon>Catellatospora</taxon>
    </lineage>
</organism>
<dbReference type="EMBL" id="BONF01000049">
    <property type="protein sequence ID" value="GIF85623.1"/>
    <property type="molecule type" value="Genomic_DNA"/>
</dbReference>
<keyword evidence="4" id="KW-1185">Reference proteome</keyword>
<comment type="caution">
    <text evidence="3">The sequence shown here is derived from an EMBL/GenBank/DDBJ whole genome shotgun (WGS) entry which is preliminary data.</text>
</comment>
<gene>
    <name evidence="3" type="ORF">Cba03nite_69720</name>
</gene>
<dbReference type="RefSeq" id="WP_203755837.1">
    <property type="nucleotide sequence ID" value="NZ_BONF01000049.1"/>
</dbReference>
<name>A0A8J3JV44_9ACTN</name>
<feature type="compositionally biased region" description="Low complexity" evidence="1">
    <location>
        <begin position="294"/>
        <end position="307"/>
    </location>
</feature>
<dbReference type="AlphaFoldDB" id="A0A8J3JV44"/>